<dbReference type="Proteomes" id="UP000014541">
    <property type="component" value="Unassembled WGS sequence"/>
</dbReference>
<sequence length="65" mass="7688">MVDTVFEDFTKQALSLSYDQSIILMGKMLEALKSKKREENYSEMENDISRSSMNAMWEELKNDTW</sequence>
<dbReference type="eggNOG" id="ENOG5031CUF">
    <property type="taxonomic scope" value="Bacteria"/>
</dbReference>
<gene>
    <name evidence="1" type="ORF">HMPREF9194_01797</name>
</gene>
<accession>S3K3B8</accession>
<protein>
    <submittedName>
        <fullName evidence="1">Uncharacterized protein</fullName>
    </submittedName>
</protein>
<dbReference type="PATRIC" id="fig|1125699.3.peg.1816"/>
<dbReference type="RefSeq" id="WP_016526060.1">
    <property type="nucleotide sequence ID" value="NZ_KE332518.1"/>
</dbReference>
<dbReference type="HOGENOM" id="CLU_2848524_0_0_12"/>
<organism evidence="1 2">
    <name type="scientific">Treponema maltophilum ATCC 51939</name>
    <dbReference type="NCBI Taxonomy" id="1125699"/>
    <lineage>
        <taxon>Bacteria</taxon>
        <taxon>Pseudomonadati</taxon>
        <taxon>Spirochaetota</taxon>
        <taxon>Spirochaetia</taxon>
        <taxon>Spirochaetales</taxon>
        <taxon>Treponemataceae</taxon>
        <taxon>Treponema</taxon>
    </lineage>
</organism>
<dbReference type="EMBL" id="ATFF01000006">
    <property type="protein sequence ID" value="EPF31451.1"/>
    <property type="molecule type" value="Genomic_DNA"/>
</dbReference>
<proteinExistence type="predicted"/>
<name>S3K3B8_TREMA</name>
<reference evidence="1 2" key="1">
    <citation type="submission" date="2013-04" db="EMBL/GenBank/DDBJ databases">
        <title>The Genome Sequence of Treponema maltophilum ATCC 51939.</title>
        <authorList>
            <consortium name="The Broad Institute Genomics Platform"/>
            <person name="Earl A."/>
            <person name="Ward D."/>
            <person name="Feldgarden M."/>
            <person name="Gevers D."/>
            <person name="Leonetti C."/>
            <person name="Blanton J.M."/>
            <person name="Dewhirst F.E."/>
            <person name="Izard J."/>
            <person name="Walker B."/>
            <person name="Young S."/>
            <person name="Zeng Q."/>
            <person name="Gargeya S."/>
            <person name="Fitzgerald M."/>
            <person name="Haas B."/>
            <person name="Abouelleil A."/>
            <person name="Allen A.W."/>
            <person name="Alvarado L."/>
            <person name="Arachchi H.M."/>
            <person name="Berlin A.M."/>
            <person name="Chapman S.B."/>
            <person name="Gainer-Dewar J."/>
            <person name="Goldberg J."/>
            <person name="Griggs A."/>
            <person name="Gujja S."/>
            <person name="Hansen M."/>
            <person name="Howarth C."/>
            <person name="Imamovic A."/>
            <person name="Ireland A."/>
            <person name="Larimer J."/>
            <person name="McCowan C."/>
            <person name="Murphy C."/>
            <person name="Pearson M."/>
            <person name="Poon T.W."/>
            <person name="Priest M."/>
            <person name="Roberts A."/>
            <person name="Saif S."/>
            <person name="Shea T."/>
            <person name="Sisk P."/>
            <person name="Sykes S."/>
            <person name="Wortman J."/>
            <person name="Nusbaum C."/>
            <person name="Birren B."/>
        </authorList>
    </citation>
    <scope>NUCLEOTIDE SEQUENCE [LARGE SCALE GENOMIC DNA]</scope>
    <source>
        <strain evidence="1 2">ATCC 51939</strain>
    </source>
</reference>
<evidence type="ECO:0000313" key="1">
    <source>
        <dbReference type="EMBL" id="EPF31451.1"/>
    </source>
</evidence>
<comment type="caution">
    <text evidence="1">The sequence shown here is derived from an EMBL/GenBank/DDBJ whole genome shotgun (WGS) entry which is preliminary data.</text>
</comment>
<dbReference type="AlphaFoldDB" id="S3K3B8"/>
<keyword evidence="2" id="KW-1185">Reference proteome</keyword>
<dbReference type="OrthoDB" id="361671at2"/>
<evidence type="ECO:0000313" key="2">
    <source>
        <dbReference type="Proteomes" id="UP000014541"/>
    </source>
</evidence>